<reference evidence="2 3" key="1">
    <citation type="submission" date="2016-10" db="EMBL/GenBank/DDBJ databases">
        <title>Genome sequence of the basidiomycete white-rot fungus Trametes pubescens.</title>
        <authorList>
            <person name="Makela M.R."/>
            <person name="Granchi Z."/>
            <person name="Peng M."/>
            <person name="De Vries R.P."/>
            <person name="Grigoriev I."/>
            <person name="Riley R."/>
            <person name="Hilden K."/>
        </authorList>
    </citation>
    <scope>NUCLEOTIDE SEQUENCE [LARGE SCALE GENOMIC DNA]</scope>
    <source>
        <strain evidence="2 3">FBCC735</strain>
    </source>
</reference>
<dbReference type="EMBL" id="MNAD01000308">
    <property type="protein sequence ID" value="OJT14287.1"/>
    <property type="molecule type" value="Genomic_DNA"/>
</dbReference>
<keyword evidence="3" id="KW-1185">Reference proteome</keyword>
<proteinExistence type="predicted"/>
<name>A0A1M2W346_TRAPU</name>
<evidence type="ECO:0000313" key="3">
    <source>
        <dbReference type="Proteomes" id="UP000184267"/>
    </source>
</evidence>
<dbReference type="AlphaFoldDB" id="A0A1M2W346"/>
<sequence>MTWQILSSLNTEQQVRNIWRIQFSSSALLFYVVRYAALFSSILIVLNGTVWSGQNNLYTFTQSSTSIGVVPLQSCSSVSTISDAHYVK</sequence>
<evidence type="ECO:0000256" key="1">
    <source>
        <dbReference type="SAM" id="Phobius"/>
    </source>
</evidence>
<gene>
    <name evidence="2" type="ORF">TRAPUB_9147</name>
</gene>
<protein>
    <submittedName>
        <fullName evidence="2">Uncharacterized protein</fullName>
    </submittedName>
</protein>
<dbReference type="Proteomes" id="UP000184267">
    <property type="component" value="Unassembled WGS sequence"/>
</dbReference>
<feature type="transmembrane region" description="Helical" evidence="1">
    <location>
        <begin position="28"/>
        <end position="51"/>
    </location>
</feature>
<dbReference type="OrthoDB" id="2803471at2759"/>
<organism evidence="2 3">
    <name type="scientific">Trametes pubescens</name>
    <name type="common">White-rot fungus</name>
    <dbReference type="NCBI Taxonomy" id="154538"/>
    <lineage>
        <taxon>Eukaryota</taxon>
        <taxon>Fungi</taxon>
        <taxon>Dikarya</taxon>
        <taxon>Basidiomycota</taxon>
        <taxon>Agaricomycotina</taxon>
        <taxon>Agaricomycetes</taxon>
        <taxon>Polyporales</taxon>
        <taxon>Polyporaceae</taxon>
        <taxon>Trametes</taxon>
    </lineage>
</organism>
<evidence type="ECO:0000313" key="2">
    <source>
        <dbReference type="EMBL" id="OJT14287.1"/>
    </source>
</evidence>
<keyword evidence="1" id="KW-0812">Transmembrane</keyword>
<keyword evidence="1" id="KW-0472">Membrane</keyword>
<accession>A0A1M2W346</accession>
<comment type="caution">
    <text evidence="2">The sequence shown here is derived from an EMBL/GenBank/DDBJ whole genome shotgun (WGS) entry which is preliminary data.</text>
</comment>
<keyword evidence="1" id="KW-1133">Transmembrane helix</keyword>